<dbReference type="InterPro" id="IPR009492">
    <property type="entry name" value="TniQ"/>
</dbReference>
<dbReference type="Proteomes" id="UP000481037">
    <property type="component" value="Unassembled WGS sequence"/>
</dbReference>
<proteinExistence type="predicted"/>
<dbReference type="Pfam" id="PF06527">
    <property type="entry name" value="TniQ"/>
    <property type="match status" value="1"/>
</dbReference>
<reference evidence="2 3" key="1">
    <citation type="submission" date="2019-11" db="EMBL/GenBank/DDBJ databases">
        <title>Novel species isolated from a subtropical stream in China.</title>
        <authorList>
            <person name="Lu H."/>
        </authorList>
    </citation>
    <scope>NUCLEOTIDE SEQUENCE [LARGE SCALE GENOMIC DNA]</scope>
    <source>
        <strain evidence="2 3">FT25W</strain>
    </source>
</reference>
<feature type="domain" description="TniQ" evidence="1">
    <location>
        <begin position="6"/>
        <end position="135"/>
    </location>
</feature>
<name>A0A6L5QEI3_9BURK</name>
<protein>
    <recommendedName>
        <fullName evidence="1">TniQ domain-containing protein</fullName>
    </recommendedName>
</protein>
<comment type="caution">
    <text evidence="2">The sequence shown here is derived from an EMBL/GenBank/DDBJ whole genome shotgun (WGS) entry which is preliminary data.</text>
</comment>
<sequence>MLVAKPIFQPDESPLSVLLRAAAINGWKEIRHMLSVCRPLTPDIRSALSSCYKFEDYALLLGIPLPDRDVFQSVRIGGTTCRTFLRTTCRLPEWAFRAHGGAVCPACLSEGDVPYLRPIWELKIYRTCVLHGMLLVEKCSACNLSLGWKRRAPHLCECGHDLRGEIGADGDIHVANVISTKVWREDQLWLNTMSRSFKAAVDALEIVEDPGRQDDVLVALHNGGNEFEDLLKIHIKIKADILHPRIILLPFLRDNSLSNIAHKILRQSVAFSMAENSAAPVYRTLSSRDASIVLGVSEEILSVLCASDFLKFVKYSSVSRRDTPLEGICQNSCDVVLRKFWRNDVPQSIKRRTRPPIMSFKDFASHLMKSPKDCGGYDLYSGLSSLRMLGPSLKPVLTSGNEIARADFLTIKATADVLHIEIYLARNLIAKGWLTTIIDPHNPPAKLVAKSSVVKFNDWYICSTRLAKENGFKPSADFTRRLRNLGISPEGGPDVDGTKVYILRRSELLNIDFHKKNTQEDISQSPRLCESAVIDCGFQHDSISMSDAAKILSITLYKIKKLVNSGYLCRVESGSIEVRILRSSFDAFLRKWTRKGYVELSRAASMLNETKVQFIMRWVSTGFVKTLDLGLRECVRYDAVRRVRNVKESYILAPDCVRMWKVGRFTLPNLESRGLIKSTRICDGKIRLYARTDVEALLGPMPWNATG</sequence>
<organism evidence="2 3">
    <name type="scientific">Duganella alba</name>
    <dbReference type="NCBI Taxonomy" id="2666081"/>
    <lineage>
        <taxon>Bacteria</taxon>
        <taxon>Pseudomonadati</taxon>
        <taxon>Pseudomonadota</taxon>
        <taxon>Betaproteobacteria</taxon>
        <taxon>Burkholderiales</taxon>
        <taxon>Oxalobacteraceae</taxon>
        <taxon>Telluria group</taxon>
        <taxon>Duganella</taxon>
    </lineage>
</organism>
<dbReference type="RefSeq" id="WP_154363883.1">
    <property type="nucleotide sequence ID" value="NZ_WKJM01000006.1"/>
</dbReference>
<evidence type="ECO:0000313" key="3">
    <source>
        <dbReference type="Proteomes" id="UP000481037"/>
    </source>
</evidence>
<gene>
    <name evidence="2" type="ORF">GJ697_09900</name>
</gene>
<evidence type="ECO:0000313" key="2">
    <source>
        <dbReference type="EMBL" id="MRX08145.1"/>
    </source>
</evidence>
<accession>A0A6L5QEI3</accession>
<dbReference type="AlphaFoldDB" id="A0A6L5QEI3"/>
<dbReference type="EMBL" id="WKJM01000006">
    <property type="protein sequence ID" value="MRX08145.1"/>
    <property type="molecule type" value="Genomic_DNA"/>
</dbReference>
<keyword evidence="3" id="KW-1185">Reference proteome</keyword>
<evidence type="ECO:0000259" key="1">
    <source>
        <dbReference type="Pfam" id="PF06527"/>
    </source>
</evidence>